<keyword evidence="4" id="KW-1003">Cell membrane</keyword>
<dbReference type="InterPro" id="IPR045861">
    <property type="entry name" value="CorA_cytoplasmic_dom"/>
</dbReference>
<dbReference type="GO" id="GO:0015095">
    <property type="term" value="F:magnesium ion transmembrane transporter activity"/>
    <property type="evidence" value="ECO:0007669"/>
    <property type="project" value="TreeGrafter"/>
</dbReference>
<dbReference type="Proteomes" id="UP000198520">
    <property type="component" value="Unassembled WGS sequence"/>
</dbReference>
<dbReference type="RefSeq" id="WP_093378860.1">
    <property type="nucleotide sequence ID" value="NZ_BNAN01000004.1"/>
</dbReference>
<proteinExistence type="inferred from homology"/>
<keyword evidence="14" id="KW-1185">Reference proteome</keyword>
<dbReference type="SUPFAM" id="SSF143865">
    <property type="entry name" value="CorA soluble domain-like"/>
    <property type="match status" value="1"/>
</dbReference>
<evidence type="ECO:0000256" key="6">
    <source>
        <dbReference type="ARBA" id="ARBA00022842"/>
    </source>
</evidence>
<protein>
    <submittedName>
        <fullName evidence="13">Magnesium transporter</fullName>
    </submittedName>
</protein>
<dbReference type="FunFam" id="1.20.58.340:FF:000004">
    <property type="entry name" value="Magnesium transport protein CorA"/>
    <property type="match status" value="1"/>
</dbReference>
<dbReference type="PANTHER" id="PTHR46494">
    <property type="entry name" value="CORA FAMILY METAL ION TRANSPORTER (EUROFUNG)"/>
    <property type="match status" value="1"/>
</dbReference>
<reference evidence="14" key="1">
    <citation type="submission" date="2016-10" db="EMBL/GenBank/DDBJ databases">
        <authorList>
            <person name="Varghese N."/>
            <person name="Submissions S."/>
        </authorList>
    </citation>
    <scope>NUCLEOTIDE SEQUENCE [LARGE SCALE GENOMIC DNA]</scope>
    <source>
        <strain evidence="14">DSM 19083</strain>
    </source>
</reference>
<comment type="function">
    <text evidence="11">Mediates influx of magnesium ions. Alternates between open and closed states. Activated by low cytoplasmic Mg(2+) levels. Inactive when cytoplasmic Mg(2+) levels are high.</text>
</comment>
<dbReference type="PANTHER" id="PTHR46494:SF1">
    <property type="entry name" value="CORA FAMILY METAL ION TRANSPORTER (EUROFUNG)"/>
    <property type="match status" value="1"/>
</dbReference>
<evidence type="ECO:0000256" key="12">
    <source>
        <dbReference type="SAM" id="Phobius"/>
    </source>
</evidence>
<comment type="similarity">
    <text evidence="2">Belongs to the CorA metal ion transporter (MIT) (TC 1.A.35) family.</text>
</comment>
<evidence type="ECO:0000256" key="4">
    <source>
        <dbReference type="ARBA" id="ARBA00022475"/>
    </source>
</evidence>
<dbReference type="GO" id="GO:0000287">
    <property type="term" value="F:magnesium ion binding"/>
    <property type="evidence" value="ECO:0007669"/>
    <property type="project" value="TreeGrafter"/>
</dbReference>
<dbReference type="OrthoDB" id="9803416at2"/>
<dbReference type="STRING" id="285351.SAMN04488035_2310"/>
<comment type="subcellular location">
    <subcellularLocation>
        <location evidence="1">Cell membrane</location>
        <topology evidence="1">Multi-pass membrane protein</topology>
    </subcellularLocation>
</comment>
<dbReference type="AlphaFoldDB" id="A0A1I2HJD2"/>
<name>A0A1I2HJD2_9MICO</name>
<dbReference type="InterPro" id="IPR002523">
    <property type="entry name" value="MgTranspt_CorA/ZnTranspt_ZntB"/>
</dbReference>
<dbReference type="InterPro" id="IPR045863">
    <property type="entry name" value="CorA_TM1_TM2"/>
</dbReference>
<sequence length="356" mass="39261">MAVVDDGIYVDGVRAPGRSALGVAEPDAGAPGVEDLAWIGLLRPTHGELAAVAQRFDLHPLAVEDAHKGHQRAKLERYGHTLFVVLRPAWYHDAEESVEFGEVHLFVGPSFVVTVRHAELPDLTGVRRRLEARPDLLARGSEAVLAAVTDEIVDAYAPVVTGLQGDIDEIEDDLFDGVVNPGSSKRIYQLLGEVIAFQRAIGPLPDMLDALLRGAAKYGTEDEVQHELRNVLDHAIRITERAHTFRTLLENALTLHSTLVTQEQNDAMRRLAAASLAQGEESRRLTQASIDQAEQMKKISSWAAILFAPTLVASVYGMNFDHMPELAWAWGYPFSLALMVALGVTLWTVFKRKRWL</sequence>
<feature type="transmembrane region" description="Helical" evidence="12">
    <location>
        <begin position="330"/>
        <end position="350"/>
    </location>
</feature>
<dbReference type="Pfam" id="PF01544">
    <property type="entry name" value="CorA"/>
    <property type="match status" value="2"/>
</dbReference>
<keyword evidence="6" id="KW-0460">Magnesium</keyword>
<evidence type="ECO:0000256" key="11">
    <source>
        <dbReference type="ARBA" id="ARBA00045497"/>
    </source>
</evidence>
<dbReference type="GO" id="GO:0050897">
    <property type="term" value="F:cobalt ion binding"/>
    <property type="evidence" value="ECO:0007669"/>
    <property type="project" value="TreeGrafter"/>
</dbReference>
<dbReference type="SUPFAM" id="SSF144083">
    <property type="entry name" value="Magnesium transport protein CorA, transmembrane region"/>
    <property type="match status" value="1"/>
</dbReference>
<evidence type="ECO:0000256" key="1">
    <source>
        <dbReference type="ARBA" id="ARBA00004651"/>
    </source>
</evidence>
<accession>A0A1I2HJD2</accession>
<gene>
    <name evidence="13" type="ORF">SAMN04488035_2310</name>
</gene>
<organism evidence="13 14">
    <name type="scientific">Flavimobilis marinus</name>
    <dbReference type="NCBI Taxonomy" id="285351"/>
    <lineage>
        <taxon>Bacteria</taxon>
        <taxon>Bacillati</taxon>
        <taxon>Actinomycetota</taxon>
        <taxon>Actinomycetes</taxon>
        <taxon>Micrococcales</taxon>
        <taxon>Jonesiaceae</taxon>
        <taxon>Flavimobilis</taxon>
    </lineage>
</organism>
<feature type="transmembrane region" description="Helical" evidence="12">
    <location>
        <begin position="299"/>
        <end position="318"/>
    </location>
</feature>
<evidence type="ECO:0000256" key="3">
    <source>
        <dbReference type="ARBA" id="ARBA00022448"/>
    </source>
</evidence>
<evidence type="ECO:0000256" key="2">
    <source>
        <dbReference type="ARBA" id="ARBA00009765"/>
    </source>
</evidence>
<evidence type="ECO:0000313" key="14">
    <source>
        <dbReference type="Proteomes" id="UP000198520"/>
    </source>
</evidence>
<dbReference type="Gene3D" id="1.20.58.340">
    <property type="entry name" value="Magnesium transport protein CorA, transmembrane region"/>
    <property type="match status" value="2"/>
</dbReference>
<evidence type="ECO:0000313" key="13">
    <source>
        <dbReference type="EMBL" id="SFF28561.1"/>
    </source>
</evidence>
<dbReference type="EMBL" id="FONZ01000004">
    <property type="protein sequence ID" value="SFF28561.1"/>
    <property type="molecule type" value="Genomic_DNA"/>
</dbReference>
<evidence type="ECO:0000256" key="7">
    <source>
        <dbReference type="ARBA" id="ARBA00022989"/>
    </source>
</evidence>
<keyword evidence="7 12" id="KW-1133">Transmembrane helix</keyword>
<keyword evidence="8" id="KW-0406">Ion transport</keyword>
<keyword evidence="5 12" id="KW-0812">Transmembrane</keyword>
<evidence type="ECO:0000256" key="5">
    <source>
        <dbReference type="ARBA" id="ARBA00022692"/>
    </source>
</evidence>
<keyword evidence="9 12" id="KW-0472">Membrane</keyword>
<evidence type="ECO:0000256" key="8">
    <source>
        <dbReference type="ARBA" id="ARBA00023065"/>
    </source>
</evidence>
<evidence type="ECO:0000256" key="10">
    <source>
        <dbReference type="ARBA" id="ARBA00034269"/>
    </source>
</evidence>
<dbReference type="CDD" id="cd12830">
    <property type="entry name" value="MtCorA-like"/>
    <property type="match status" value="1"/>
</dbReference>
<evidence type="ECO:0000256" key="9">
    <source>
        <dbReference type="ARBA" id="ARBA00023136"/>
    </source>
</evidence>
<keyword evidence="3" id="KW-0813">Transport</keyword>
<dbReference type="GO" id="GO:0015087">
    <property type="term" value="F:cobalt ion transmembrane transporter activity"/>
    <property type="evidence" value="ECO:0007669"/>
    <property type="project" value="TreeGrafter"/>
</dbReference>
<dbReference type="GO" id="GO:0005886">
    <property type="term" value="C:plasma membrane"/>
    <property type="evidence" value="ECO:0007669"/>
    <property type="project" value="UniProtKB-SubCell"/>
</dbReference>
<dbReference type="Gene3D" id="3.30.460.20">
    <property type="entry name" value="CorA soluble domain-like"/>
    <property type="match status" value="1"/>
</dbReference>
<comment type="catalytic activity">
    <reaction evidence="10">
        <text>Mg(2+)(in) = Mg(2+)(out)</text>
        <dbReference type="Rhea" id="RHEA:29827"/>
        <dbReference type="ChEBI" id="CHEBI:18420"/>
    </reaction>
</comment>